<comment type="caution">
    <text evidence="3">The sequence shown here is derived from an EMBL/GenBank/DDBJ whole genome shotgun (WGS) entry which is preliminary data.</text>
</comment>
<dbReference type="Gene3D" id="4.10.280.10">
    <property type="entry name" value="Helix-loop-helix DNA-binding domain"/>
    <property type="match status" value="1"/>
</dbReference>
<dbReference type="SMART" id="SM00353">
    <property type="entry name" value="HLH"/>
    <property type="match status" value="1"/>
</dbReference>
<name>A0A814WLG7_ADIRI</name>
<protein>
    <recommendedName>
        <fullName evidence="2">BHLH domain-containing protein</fullName>
    </recommendedName>
</protein>
<feature type="compositionally biased region" description="Pro residues" evidence="1">
    <location>
        <begin position="33"/>
        <end position="48"/>
    </location>
</feature>
<dbReference type="InterPro" id="IPR036638">
    <property type="entry name" value="HLH_DNA-bd_sf"/>
</dbReference>
<dbReference type="PANTHER" id="PTHR19290:SF163">
    <property type="entry name" value="BASIC HELIX-LOOP-HELIX NEURAL TRANSCRIPTION FACTOR TAP"/>
    <property type="match status" value="1"/>
</dbReference>
<sequence length="175" mass="19998">MNENVETWPFLTATTSSTHSSMTMTSSVSNTPLPSPFPLPQPPAPPPTIRERNRMHALNEAFDELRRVVPKANLHDHQRLSKIATLRLAIHYISCLTQILDANRSTKTYPQQLLSPAMSSSPTASYLQQESFISARRRGQRLRRRTRRATQDEQIFEDVDEVIWHKSTLQCKSCV</sequence>
<organism evidence="3 4">
    <name type="scientific">Adineta ricciae</name>
    <name type="common">Rotifer</name>
    <dbReference type="NCBI Taxonomy" id="249248"/>
    <lineage>
        <taxon>Eukaryota</taxon>
        <taxon>Metazoa</taxon>
        <taxon>Spiralia</taxon>
        <taxon>Gnathifera</taxon>
        <taxon>Rotifera</taxon>
        <taxon>Eurotatoria</taxon>
        <taxon>Bdelloidea</taxon>
        <taxon>Adinetida</taxon>
        <taxon>Adinetidae</taxon>
        <taxon>Adineta</taxon>
    </lineage>
</organism>
<dbReference type="GO" id="GO:0007423">
    <property type="term" value="P:sensory organ development"/>
    <property type="evidence" value="ECO:0007669"/>
    <property type="project" value="TreeGrafter"/>
</dbReference>
<evidence type="ECO:0000259" key="2">
    <source>
        <dbReference type="PROSITE" id="PS50888"/>
    </source>
</evidence>
<feature type="compositionally biased region" description="Low complexity" evidence="1">
    <location>
        <begin position="19"/>
        <end position="32"/>
    </location>
</feature>
<dbReference type="SUPFAM" id="SSF47459">
    <property type="entry name" value="HLH, helix-loop-helix DNA-binding domain"/>
    <property type="match status" value="1"/>
</dbReference>
<dbReference type="GO" id="GO:0061564">
    <property type="term" value="P:axon development"/>
    <property type="evidence" value="ECO:0007669"/>
    <property type="project" value="TreeGrafter"/>
</dbReference>
<dbReference type="PANTHER" id="PTHR19290">
    <property type="entry name" value="BASIC HELIX-LOOP-HELIX PROTEIN NEUROGENIN-RELATED"/>
    <property type="match status" value="1"/>
</dbReference>
<dbReference type="InterPro" id="IPR050359">
    <property type="entry name" value="bHLH_transcription_factors"/>
</dbReference>
<reference evidence="3" key="1">
    <citation type="submission" date="2021-02" db="EMBL/GenBank/DDBJ databases">
        <authorList>
            <person name="Nowell W R."/>
        </authorList>
    </citation>
    <scope>NUCLEOTIDE SEQUENCE</scope>
</reference>
<dbReference type="Pfam" id="PF00010">
    <property type="entry name" value="HLH"/>
    <property type="match status" value="1"/>
</dbReference>
<dbReference type="GO" id="GO:0070888">
    <property type="term" value="F:E-box binding"/>
    <property type="evidence" value="ECO:0007669"/>
    <property type="project" value="TreeGrafter"/>
</dbReference>
<dbReference type="Proteomes" id="UP000663852">
    <property type="component" value="Unassembled WGS sequence"/>
</dbReference>
<dbReference type="OrthoDB" id="10039134at2759"/>
<dbReference type="CDD" id="cd11390">
    <property type="entry name" value="bHLH_TS"/>
    <property type="match status" value="1"/>
</dbReference>
<dbReference type="GO" id="GO:0046983">
    <property type="term" value="F:protein dimerization activity"/>
    <property type="evidence" value="ECO:0007669"/>
    <property type="project" value="InterPro"/>
</dbReference>
<gene>
    <name evidence="3" type="ORF">EDS130_LOCUS25522</name>
</gene>
<dbReference type="EMBL" id="CAJNOJ010000150">
    <property type="protein sequence ID" value="CAF1203862.1"/>
    <property type="molecule type" value="Genomic_DNA"/>
</dbReference>
<dbReference type="GO" id="GO:0045944">
    <property type="term" value="P:positive regulation of transcription by RNA polymerase II"/>
    <property type="evidence" value="ECO:0007669"/>
    <property type="project" value="TreeGrafter"/>
</dbReference>
<evidence type="ECO:0000256" key="1">
    <source>
        <dbReference type="SAM" id="MobiDB-lite"/>
    </source>
</evidence>
<dbReference type="GO" id="GO:0005634">
    <property type="term" value="C:nucleus"/>
    <property type="evidence" value="ECO:0007669"/>
    <property type="project" value="TreeGrafter"/>
</dbReference>
<proteinExistence type="predicted"/>
<dbReference type="GO" id="GO:0000981">
    <property type="term" value="F:DNA-binding transcription factor activity, RNA polymerase II-specific"/>
    <property type="evidence" value="ECO:0007669"/>
    <property type="project" value="TreeGrafter"/>
</dbReference>
<dbReference type="InterPro" id="IPR011598">
    <property type="entry name" value="bHLH_dom"/>
</dbReference>
<feature type="domain" description="BHLH" evidence="2">
    <location>
        <begin position="42"/>
        <end position="96"/>
    </location>
</feature>
<dbReference type="PROSITE" id="PS50888">
    <property type="entry name" value="BHLH"/>
    <property type="match status" value="1"/>
</dbReference>
<dbReference type="AlphaFoldDB" id="A0A814WLG7"/>
<evidence type="ECO:0000313" key="3">
    <source>
        <dbReference type="EMBL" id="CAF1203862.1"/>
    </source>
</evidence>
<feature type="region of interest" description="Disordered" evidence="1">
    <location>
        <begin position="19"/>
        <end position="50"/>
    </location>
</feature>
<accession>A0A814WLG7</accession>
<evidence type="ECO:0000313" key="4">
    <source>
        <dbReference type="Proteomes" id="UP000663852"/>
    </source>
</evidence>